<keyword evidence="1" id="KW-0175">Coiled coil</keyword>
<dbReference type="AlphaFoldDB" id="A0A853F448"/>
<organism evidence="4 5">
    <name type="scientific">Candidatus Thiodubiliella endoseptemdiera</name>
    <dbReference type="NCBI Taxonomy" id="2738886"/>
    <lineage>
        <taxon>Bacteria</taxon>
        <taxon>Pseudomonadati</taxon>
        <taxon>Pseudomonadota</taxon>
        <taxon>Gammaproteobacteria</taxon>
        <taxon>Candidatus Pseudothioglobaceae</taxon>
        <taxon>Candidatus Thiodubiliella</taxon>
    </lineage>
</organism>
<keyword evidence="3" id="KW-0732">Signal</keyword>
<dbReference type="Proteomes" id="UP000568751">
    <property type="component" value="Unassembled WGS sequence"/>
</dbReference>
<evidence type="ECO:0000313" key="5">
    <source>
        <dbReference type="Proteomes" id="UP000568751"/>
    </source>
</evidence>
<feature type="region of interest" description="Disordered" evidence="2">
    <location>
        <begin position="285"/>
        <end position="308"/>
    </location>
</feature>
<sequence length="463" mass="51160">MRKILLSVAIATTLFNSTFVFANSETEAIKQQLDTLKKDYERRIQTLEVRLLKTEENAKQANSKAQEVQVALKQNNTAQKISSGKNNFNPAISVILDGRYANFDNDPEDYELPGFALGPESGLGEKGFSVGHTEIAISANIDDKFYGKLTTAIAEHEGATEVELEEAFIQTLGLGNGLTVKGGRFLSEIGYLNKQHAHAWDFADAPLIYRGLFGNQLADDGLQISYIAPTDTFLQFGTELLSGNRFPAGGKANGLGAWTAFADIGGDIGIEHSWQLGASHWQANDIKGRQSGGHSHGGTTTETPSFSGDSKINALDFVYKWAPNGNPKNQNFKFQTEYFDRKEMGNVTMLNSGPPVETTSYDGHQKGWYAQTTYKFKPQWQLGLRYDQLDSNNTGSNVNVLKEAGLDNEGHTPKRTSLALDWLPSEFSRVRLQFNKDDSYEKSDNQILLQYTMSLGSHGAHQF</sequence>
<reference evidence="4 5" key="1">
    <citation type="submission" date="2020-05" db="EMBL/GenBank/DDBJ databases">
        <title>Horizontal transmission and recombination maintain forever young bacterial symbiont genomes.</title>
        <authorList>
            <person name="Russell S.L."/>
            <person name="Pepper-Tunick E."/>
            <person name="Svedberg J."/>
            <person name="Byrne A."/>
            <person name="Ruelas Castillo J."/>
            <person name="Vollmers C."/>
            <person name="Beinart R.A."/>
            <person name="Corbett-Detig R."/>
        </authorList>
    </citation>
    <scope>NUCLEOTIDE SEQUENCE [LARGE SCALE GENOMIC DNA]</scope>
    <source>
        <strain evidence="4">455</strain>
    </source>
</reference>
<evidence type="ECO:0000256" key="3">
    <source>
        <dbReference type="SAM" id="SignalP"/>
    </source>
</evidence>
<evidence type="ECO:0000256" key="2">
    <source>
        <dbReference type="SAM" id="MobiDB-lite"/>
    </source>
</evidence>
<protein>
    <submittedName>
        <fullName evidence="4">Carbohydrate porin</fullName>
    </submittedName>
</protein>
<evidence type="ECO:0000313" key="4">
    <source>
        <dbReference type="EMBL" id="NYT28278.1"/>
    </source>
</evidence>
<dbReference type="EMBL" id="JACCHT010000002">
    <property type="protein sequence ID" value="NYT28278.1"/>
    <property type="molecule type" value="Genomic_DNA"/>
</dbReference>
<proteinExistence type="predicted"/>
<accession>A0A853F448</accession>
<dbReference type="SUPFAM" id="SSF56935">
    <property type="entry name" value="Porins"/>
    <property type="match status" value="1"/>
</dbReference>
<dbReference type="RefSeq" id="WP_369150904.1">
    <property type="nucleotide sequence ID" value="NZ_OZ156464.1"/>
</dbReference>
<gene>
    <name evidence="4" type="ORF">H0A76_10625</name>
</gene>
<comment type="caution">
    <text evidence="4">The sequence shown here is derived from an EMBL/GenBank/DDBJ whole genome shotgun (WGS) entry which is preliminary data.</text>
</comment>
<feature type="chain" id="PRO_5032379319" evidence="3">
    <location>
        <begin position="23"/>
        <end position="463"/>
    </location>
</feature>
<feature type="signal peptide" evidence="3">
    <location>
        <begin position="1"/>
        <end position="22"/>
    </location>
</feature>
<feature type="coiled-coil region" evidence="1">
    <location>
        <begin position="30"/>
        <end position="71"/>
    </location>
</feature>
<dbReference type="InterPro" id="IPR023614">
    <property type="entry name" value="Porin_dom_sf"/>
</dbReference>
<evidence type="ECO:0000256" key="1">
    <source>
        <dbReference type="SAM" id="Coils"/>
    </source>
</evidence>
<name>A0A853F448_9GAMM</name>
<dbReference type="Gene3D" id="2.40.160.10">
    <property type="entry name" value="Porin"/>
    <property type="match status" value="1"/>
</dbReference>